<organism evidence="2 3">
    <name type="scientific">Coxiella burnetii (strain Dugway 5J108-111)</name>
    <dbReference type="NCBI Taxonomy" id="434922"/>
    <lineage>
        <taxon>Bacteria</taxon>
        <taxon>Pseudomonadati</taxon>
        <taxon>Pseudomonadota</taxon>
        <taxon>Gammaproteobacteria</taxon>
        <taxon>Legionellales</taxon>
        <taxon>Coxiellaceae</taxon>
        <taxon>Coxiella</taxon>
    </lineage>
</organism>
<dbReference type="GO" id="GO:0006313">
    <property type="term" value="P:DNA transposition"/>
    <property type="evidence" value="ECO:0007669"/>
    <property type="project" value="InterPro"/>
</dbReference>
<dbReference type="InterPro" id="IPR036515">
    <property type="entry name" value="Transposase_17_sf"/>
</dbReference>
<evidence type="ECO:0000259" key="1">
    <source>
        <dbReference type="SMART" id="SM01321"/>
    </source>
</evidence>
<name>A9KGH8_COXBN</name>
<dbReference type="AlphaFoldDB" id="A9KGH8"/>
<dbReference type="Pfam" id="PF01797">
    <property type="entry name" value="Y1_Tnp"/>
    <property type="match status" value="1"/>
</dbReference>
<dbReference type="EMBL" id="CP000733">
    <property type="protein sequence ID" value="ABS77406.2"/>
    <property type="molecule type" value="Genomic_DNA"/>
</dbReference>
<dbReference type="InterPro" id="IPR052715">
    <property type="entry name" value="RAYT_transposase"/>
</dbReference>
<evidence type="ECO:0000313" key="3">
    <source>
        <dbReference type="Proteomes" id="UP000008555"/>
    </source>
</evidence>
<feature type="domain" description="Transposase IS200-like" evidence="1">
    <location>
        <begin position="18"/>
        <end position="141"/>
    </location>
</feature>
<dbReference type="InterPro" id="IPR002686">
    <property type="entry name" value="Transposase_17"/>
</dbReference>
<dbReference type="Gene3D" id="3.30.70.1290">
    <property type="entry name" value="Transposase IS200-like"/>
    <property type="match status" value="1"/>
</dbReference>
<dbReference type="SUPFAM" id="SSF143422">
    <property type="entry name" value="Transposase IS200-like"/>
    <property type="match status" value="1"/>
</dbReference>
<protein>
    <recommendedName>
        <fullName evidence="1">Transposase IS200-like domain-containing protein</fullName>
    </recommendedName>
</protein>
<proteinExistence type="predicted"/>
<dbReference type="PANTHER" id="PTHR36966:SF1">
    <property type="entry name" value="REP-ASSOCIATED TYROSINE TRANSPOSASE"/>
    <property type="match status" value="1"/>
</dbReference>
<dbReference type="GO" id="GO:0043565">
    <property type="term" value="F:sequence-specific DNA binding"/>
    <property type="evidence" value="ECO:0007669"/>
    <property type="project" value="TreeGrafter"/>
</dbReference>
<dbReference type="SMART" id="SM01321">
    <property type="entry name" value="Y1_Tnp"/>
    <property type="match status" value="1"/>
</dbReference>
<dbReference type="PANTHER" id="PTHR36966">
    <property type="entry name" value="REP-ASSOCIATED TYROSINE TRANSPOSASE"/>
    <property type="match status" value="1"/>
</dbReference>
<evidence type="ECO:0000313" key="2">
    <source>
        <dbReference type="EMBL" id="ABS77406.2"/>
    </source>
</evidence>
<dbReference type="Proteomes" id="UP000008555">
    <property type="component" value="Chromosome"/>
</dbReference>
<gene>
    <name evidence="2" type="ordered locus">CBUD_1689</name>
</gene>
<sequence>MRSPTKKKKTMQYRRVFIPNGTYFFTVNLLERRRSLLIDHIDQLRLSFSQVKLNHPFKIEAIVILPDHLHMIMTLPENDAKYSQRWNLIKGYFSRLIEKLERISMSRKSRRERGIWQRRFWEHLIRNEDDFEKHVNYIHYNPVKHGYVKNPMDWQYSSIHYYITKGVLPASWAADLDKDDSFGE</sequence>
<dbReference type="HOGENOM" id="CLU_068226_6_0_6"/>
<reference evidence="2 3" key="1">
    <citation type="journal article" date="2009" name="Infect. Immun.">
        <title>Comparative genomics reveal extensive transposon-mediated genomic plasticity and diversity among potential effector proteins within the genus Coxiella.</title>
        <authorList>
            <person name="Beare P.A."/>
            <person name="Unsworth N."/>
            <person name="Andoh M."/>
            <person name="Voth D.E."/>
            <person name="Omsland A."/>
            <person name="Gilk S.D."/>
            <person name="Williams K.P."/>
            <person name="Sobral B.W."/>
            <person name="Kupko J.J.III."/>
            <person name="Porcella S.F."/>
            <person name="Samuel J.E."/>
            <person name="Heinzen R.A."/>
        </authorList>
    </citation>
    <scope>NUCLEOTIDE SEQUENCE [LARGE SCALE GENOMIC DNA]</scope>
    <source>
        <strain evidence="2 3">Dugway 5J108-111</strain>
    </source>
</reference>
<dbReference type="NCBIfam" id="NF047646">
    <property type="entry name" value="REP_Tyr_transpos"/>
    <property type="match status" value="1"/>
</dbReference>
<dbReference type="KEGG" id="cbd:CBUD_1689"/>
<dbReference type="GO" id="GO:0004803">
    <property type="term" value="F:transposase activity"/>
    <property type="evidence" value="ECO:0007669"/>
    <property type="project" value="InterPro"/>
</dbReference>
<accession>A9KGH8</accession>